<dbReference type="SUPFAM" id="SSF52833">
    <property type="entry name" value="Thioredoxin-like"/>
    <property type="match status" value="1"/>
</dbReference>
<keyword evidence="3" id="KW-1185">Reference proteome</keyword>
<accession>G9WG97</accession>
<sequence length="75" mass="8649">MLTIYIKDNCPQCHATMRWLRERDIPFDSINISDPSNAKQLAWLRARGIKQTPYVVAAGESWSGFRPDKLSKLLE</sequence>
<reference evidence="2 3" key="1">
    <citation type="journal article" date="2012" name="PLoS ONE">
        <title>Functional divergence in the genus oenococcus as predicted by genome sequencing of the newly-described species, Oenococcus kitaharae.</title>
        <authorList>
            <person name="Borneman A.R."/>
            <person name="McCarthy J.M."/>
            <person name="Chambers P.J."/>
            <person name="Bartowsky E.J."/>
        </authorList>
    </citation>
    <scope>NUCLEOTIDE SEQUENCE [LARGE SCALE GENOMIC DNA]</scope>
    <source>
        <strain evidence="3">DSM17330</strain>
    </source>
</reference>
<proteinExistence type="predicted"/>
<dbReference type="CDD" id="cd02976">
    <property type="entry name" value="NrdH"/>
    <property type="match status" value="1"/>
</dbReference>
<dbReference type="HOGENOM" id="CLU_026126_9_0_9"/>
<dbReference type="InterPro" id="IPR002109">
    <property type="entry name" value="Glutaredoxin"/>
</dbReference>
<dbReference type="Pfam" id="PF00462">
    <property type="entry name" value="Glutaredoxin"/>
    <property type="match status" value="1"/>
</dbReference>
<dbReference type="InterPro" id="IPR036249">
    <property type="entry name" value="Thioredoxin-like_sf"/>
</dbReference>
<protein>
    <submittedName>
        <fullName evidence="2">Glutaredoxin-like protein</fullName>
    </submittedName>
</protein>
<dbReference type="EMBL" id="AFVZ01000001">
    <property type="protein sequence ID" value="EHN59705.1"/>
    <property type="molecule type" value="Genomic_DNA"/>
</dbReference>
<evidence type="ECO:0000313" key="2">
    <source>
        <dbReference type="EMBL" id="EHN59705.1"/>
    </source>
</evidence>
<organism evidence="2 3">
    <name type="scientific">Oenococcus kitaharae DSM 17330</name>
    <dbReference type="NCBI Taxonomy" id="1045004"/>
    <lineage>
        <taxon>Bacteria</taxon>
        <taxon>Bacillati</taxon>
        <taxon>Bacillota</taxon>
        <taxon>Bacilli</taxon>
        <taxon>Lactobacillales</taxon>
        <taxon>Lactobacillaceae</taxon>
        <taxon>Oenococcus</taxon>
    </lineage>
</organism>
<name>G9WG97_9LACO</name>
<feature type="domain" description="Glutaredoxin" evidence="1">
    <location>
        <begin position="3"/>
        <end position="61"/>
    </location>
</feature>
<dbReference type="eggNOG" id="COG0695">
    <property type="taxonomic scope" value="Bacteria"/>
</dbReference>
<dbReference type="AlphaFoldDB" id="G9WG97"/>
<gene>
    <name evidence="2" type="ORF">OKIT_1628</name>
</gene>
<dbReference type="STRING" id="336988.NT96_01790"/>
<evidence type="ECO:0000259" key="1">
    <source>
        <dbReference type="Pfam" id="PF00462"/>
    </source>
</evidence>
<dbReference type="PROSITE" id="PS51354">
    <property type="entry name" value="GLUTAREDOXIN_2"/>
    <property type="match status" value="1"/>
</dbReference>
<dbReference type="Proteomes" id="UP000004959">
    <property type="component" value="Chromosome"/>
</dbReference>
<dbReference type="Gene3D" id="3.40.30.10">
    <property type="entry name" value="Glutaredoxin"/>
    <property type="match status" value="1"/>
</dbReference>
<evidence type="ECO:0000313" key="3">
    <source>
        <dbReference type="Proteomes" id="UP000004959"/>
    </source>
</evidence>
<dbReference type="PATRIC" id="fig|1045004.4.peg.1599"/>
<comment type="caution">
    <text evidence="2">The sequence shown here is derived from an EMBL/GenBank/DDBJ whole genome shotgun (WGS) entry which is preliminary data.</text>
</comment>